<gene>
    <name evidence="1" type="ORF">ECE50_025415</name>
</gene>
<comment type="caution">
    <text evidence="1">The sequence shown here is derived from an EMBL/GenBank/DDBJ whole genome shotgun (WGS) entry which is preliminary data.</text>
</comment>
<dbReference type="OrthoDB" id="9787344at2"/>
<sequence length="124" mass="14187">MSYRCAIVDDEPLAVELLSEYLGKISRMELVVTTDKLQAITDLITDGKVDLILLDINLYGIQVEHINLLLRRKDCRIIIVTAYPLSHLKDLALEPVHGYLTKPVSFIRFRHELEKILGMELSLI</sequence>
<organism evidence="1 2">
    <name type="scientific">Chitinophaga solisilvae</name>
    <dbReference type="NCBI Taxonomy" id="1233460"/>
    <lineage>
        <taxon>Bacteria</taxon>
        <taxon>Pseudomonadati</taxon>
        <taxon>Bacteroidota</taxon>
        <taxon>Chitinophagia</taxon>
        <taxon>Chitinophagales</taxon>
        <taxon>Chitinophagaceae</taxon>
        <taxon>Chitinophaga</taxon>
    </lineage>
</organism>
<dbReference type="SUPFAM" id="SSF52172">
    <property type="entry name" value="CheY-like"/>
    <property type="match status" value="1"/>
</dbReference>
<dbReference type="PANTHER" id="PTHR45526:SF1">
    <property type="entry name" value="TRANSCRIPTIONAL REGULATORY PROTEIN DCUR-RELATED"/>
    <property type="match status" value="1"/>
</dbReference>
<dbReference type="InterPro" id="IPR051271">
    <property type="entry name" value="2C-system_Tx_regulators"/>
</dbReference>
<dbReference type="InterPro" id="IPR001789">
    <property type="entry name" value="Sig_transdc_resp-reg_receiver"/>
</dbReference>
<dbReference type="AlphaFoldDB" id="A0A433WKN6"/>
<dbReference type="Proteomes" id="UP000281028">
    <property type="component" value="Unassembled WGS sequence"/>
</dbReference>
<dbReference type="InterPro" id="IPR011006">
    <property type="entry name" value="CheY-like_superfamily"/>
</dbReference>
<accession>A0A433WKN6</accession>
<evidence type="ECO:0000313" key="1">
    <source>
        <dbReference type="EMBL" id="NSL90199.1"/>
    </source>
</evidence>
<keyword evidence="2" id="KW-1185">Reference proteome</keyword>
<dbReference type="PANTHER" id="PTHR45526">
    <property type="entry name" value="TRANSCRIPTIONAL REGULATORY PROTEIN DPIA"/>
    <property type="match status" value="1"/>
</dbReference>
<protein>
    <submittedName>
        <fullName evidence="1">Response regulator</fullName>
    </submittedName>
</protein>
<dbReference type="Gene3D" id="3.40.50.2300">
    <property type="match status" value="1"/>
</dbReference>
<name>A0A433WKN6_9BACT</name>
<dbReference type="SMART" id="SM00448">
    <property type="entry name" value="REC"/>
    <property type="match status" value="1"/>
</dbReference>
<evidence type="ECO:0000313" key="2">
    <source>
        <dbReference type="Proteomes" id="UP000281028"/>
    </source>
</evidence>
<dbReference type="PROSITE" id="PS50110">
    <property type="entry name" value="RESPONSE_REGULATORY"/>
    <property type="match status" value="1"/>
</dbReference>
<reference evidence="1" key="1">
    <citation type="submission" date="2020-05" db="EMBL/GenBank/DDBJ databases">
        <title>Chitinophaga laudate sp. nov., isolated from a tropical peat swamp.</title>
        <authorList>
            <person name="Goh C.B.S."/>
            <person name="Lee M.S."/>
            <person name="Parimannan S."/>
            <person name="Pasbakhsh P."/>
            <person name="Yule C.M."/>
            <person name="Rajandas H."/>
            <person name="Loke S."/>
            <person name="Croft L."/>
            <person name="Tan J.B.L."/>
        </authorList>
    </citation>
    <scope>NUCLEOTIDE SEQUENCE</scope>
    <source>
        <strain evidence="1">Mgbs1</strain>
    </source>
</reference>
<dbReference type="GO" id="GO:0000156">
    <property type="term" value="F:phosphorelay response regulator activity"/>
    <property type="evidence" value="ECO:0007669"/>
    <property type="project" value="TreeGrafter"/>
</dbReference>
<dbReference type="RefSeq" id="WP_127036652.1">
    <property type="nucleotide sequence ID" value="NZ_JAABOK010000005.1"/>
</dbReference>
<dbReference type="EMBL" id="RIAR02000001">
    <property type="protein sequence ID" value="NSL90199.1"/>
    <property type="molecule type" value="Genomic_DNA"/>
</dbReference>
<dbReference type="Pfam" id="PF00072">
    <property type="entry name" value="Response_reg"/>
    <property type="match status" value="1"/>
</dbReference>
<proteinExistence type="predicted"/>